<sequence length="186" mass="20091">MSRIVDRLLLFLYSLAAGIISILVIVVSAGGIRREDADSFLAEWYDTGSAVQLAMLIGAVVLLLLSLRMFYVAVRVRGVSSSSIDQRNDFGDIRISMDTVESLVLKAAGRQRGVKDLKTRISTAEAGLDIAVRAVVDGETSIPQLTEEIQRAVKDHVEEITGIPVAAVSVFVANVISSPSFKSRVE</sequence>
<reference evidence="3 4" key="1">
    <citation type="submission" date="2020-04" db="EMBL/GenBank/DDBJ databases">
        <title>Novel Paenibacillus strain UniB2 isolated from commercial digestive syrup.</title>
        <authorList>
            <person name="Thorat V."/>
            <person name="Kirdat K."/>
            <person name="Tiwarekar B."/>
            <person name="Yadav A."/>
        </authorList>
    </citation>
    <scope>NUCLEOTIDE SEQUENCE [LARGE SCALE GENOMIC DNA]</scope>
    <source>
        <strain evidence="3 4">UniB2</strain>
    </source>
</reference>
<keyword evidence="2" id="KW-0472">Membrane</keyword>
<evidence type="ECO:0000313" key="4">
    <source>
        <dbReference type="Proteomes" id="UP000502136"/>
    </source>
</evidence>
<evidence type="ECO:0000256" key="1">
    <source>
        <dbReference type="ARBA" id="ARBA00005721"/>
    </source>
</evidence>
<proteinExistence type="inferred from homology"/>
<dbReference type="InterPro" id="IPR005531">
    <property type="entry name" value="Asp23"/>
</dbReference>
<dbReference type="AlphaFoldDB" id="A0A6H2GWK8"/>
<evidence type="ECO:0000313" key="3">
    <source>
        <dbReference type="EMBL" id="QJC51785.1"/>
    </source>
</evidence>
<keyword evidence="2" id="KW-0812">Transmembrane</keyword>
<feature type="transmembrane region" description="Helical" evidence="2">
    <location>
        <begin position="52"/>
        <end position="74"/>
    </location>
</feature>
<name>A0A6H2GWK8_9BACL</name>
<organism evidence="3 4">
    <name type="scientific">Paenibacillus albicereus</name>
    <dbReference type="NCBI Taxonomy" id="2726185"/>
    <lineage>
        <taxon>Bacteria</taxon>
        <taxon>Bacillati</taxon>
        <taxon>Bacillota</taxon>
        <taxon>Bacilli</taxon>
        <taxon>Bacillales</taxon>
        <taxon>Paenibacillaceae</taxon>
        <taxon>Paenibacillus</taxon>
    </lineage>
</organism>
<accession>A0A6H2GWK8</accession>
<dbReference type="Pfam" id="PF03780">
    <property type="entry name" value="Asp23"/>
    <property type="match status" value="1"/>
</dbReference>
<evidence type="ECO:0000256" key="2">
    <source>
        <dbReference type="SAM" id="Phobius"/>
    </source>
</evidence>
<keyword evidence="2" id="KW-1133">Transmembrane helix</keyword>
<dbReference type="KEGG" id="palr:HGI30_09645"/>
<dbReference type="Proteomes" id="UP000502136">
    <property type="component" value="Chromosome"/>
</dbReference>
<keyword evidence="4" id="KW-1185">Reference proteome</keyword>
<comment type="similarity">
    <text evidence="1">Belongs to the asp23 family.</text>
</comment>
<feature type="transmembrane region" description="Helical" evidence="2">
    <location>
        <begin position="12"/>
        <end position="32"/>
    </location>
</feature>
<dbReference type="EMBL" id="CP051428">
    <property type="protein sequence ID" value="QJC51785.1"/>
    <property type="molecule type" value="Genomic_DNA"/>
</dbReference>
<protein>
    <submittedName>
        <fullName evidence="3">Alkaline shock response membrane anchor protein AmaP</fullName>
    </submittedName>
</protein>
<dbReference type="RefSeq" id="WP_168907367.1">
    <property type="nucleotide sequence ID" value="NZ_CP051428.1"/>
</dbReference>
<dbReference type="NCBIfam" id="NF033218">
    <property type="entry name" value="anchor_AmaP"/>
    <property type="match status" value="1"/>
</dbReference>
<gene>
    <name evidence="3" type="primary">amaP</name>
    <name evidence="3" type="ORF">HGI30_09645</name>
</gene>